<dbReference type="RefSeq" id="WP_285660998.1">
    <property type="nucleotide sequence ID" value="NZ_BSTX01000001.1"/>
</dbReference>
<comment type="subcellular location">
    <subcellularLocation>
        <location evidence="2">Cell membrane</location>
        <topology evidence="2">Multi-pass membrane protein</topology>
    </subcellularLocation>
</comment>
<dbReference type="InterPro" id="IPR003784">
    <property type="entry name" value="BioY"/>
</dbReference>
<keyword evidence="2" id="KW-1003">Cell membrane</keyword>
<evidence type="ECO:0000256" key="3">
    <source>
        <dbReference type="SAM" id="Phobius"/>
    </source>
</evidence>
<evidence type="ECO:0000313" key="5">
    <source>
        <dbReference type="Proteomes" id="UP001165079"/>
    </source>
</evidence>
<feature type="transmembrane region" description="Helical" evidence="3">
    <location>
        <begin position="29"/>
        <end position="47"/>
    </location>
</feature>
<sequence length="200" mass="20198">MATQSAVIGRRVLADLIPGTRAIAWAREAALVLGGAGLVGLSAQVSIEIPAISPVPFVATTLAVLLLGAAYGPVRATATLGLYLAAGMAGVPWFTGGNSGTGLVSLGYVIGFMLAGLLVGELARRGGDRTPLRTVGTMILGNLAIYAVGVPYLIAATGMDVSTGINKGAVVFMVGDLIKLVIAAALLPGAWALVRRFKGE</sequence>
<comment type="caution">
    <text evidence="4">The sequence shown here is derived from an EMBL/GenBank/DDBJ whole genome shotgun (WGS) entry which is preliminary data.</text>
</comment>
<keyword evidence="5" id="KW-1185">Reference proteome</keyword>
<feature type="transmembrane region" description="Helical" evidence="3">
    <location>
        <begin position="169"/>
        <end position="194"/>
    </location>
</feature>
<keyword evidence="3" id="KW-1133">Transmembrane helix</keyword>
<feature type="transmembrane region" description="Helical" evidence="3">
    <location>
        <begin position="135"/>
        <end position="157"/>
    </location>
</feature>
<reference evidence="4" key="1">
    <citation type="submission" date="2023-03" db="EMBL/GenBank/DDBJ databases">
        <title>Actinorhabdospora filicis NBRC 111898.</title>
        <authorList>
            <person name="Ichikawa N."/>
            <person name="Sato H."/>
            <person name="Tonouchi N."/>
        </authorList>
    </citation>
    <scope>NUCLEOTIDE SEQUENCE</scope>
    <source>
        <strain evidence="4">NBRC 111898</strain>
    </source>
</reference>
<keyword evidence="2" id="KW-0813">Transport</keyword>
<dbReference type="Proteomes" id="UP001165079">
    <property type="component" value="Unassembled WGS sequence"/>
</dbReference>
<feature type="transmembrane region" description="Helical" evidence="3">
    <location>
        <begin position="102"/>
        <end position="123"/>
    </location>
</feature>
<evidence type="ECO:0000256" key="1">
    <source>
        <dbReference type="ARBA" id="ARBA00010692"/>
    </source>
</evidence>
<protein>
    <recommendedName>
        <fullName evidence="2">Biotin transporter</fullName>
    </recommendedName>
</protein>
<proteinExistence type="inferred from homology"/>
<evidence type="ECO:0000256" key="2">
    <source>
        <dbReference type="PIRNR" id="PIRNR016661"/>
    </source>
</evidence>
<gene>
    <name evidence="4" type="primary">bioY</name>
    <name evidence="4" type="ORF">Afil01_05800</name>
</gene>
<dbReference type="Gene3D" id="1.10.1760.20">
    <property type="match status" value="1"/>
</dbReference>
<name>A0A9W6W7B1_9ACTN</name>
<dbReference type="Pfam" id="PF02632">
    <property type="entry name" value="BioY"/>
    <property type="match status" value="1"/>
</dbReference>
<dbReference type="GO" id="GO:0015225">
    <property type="term" value="F:biotin transmembrane transporter activity"/>
    <property type="evidence" value="ECO:0007669"/>
    <property type="project" value="UniProtKB-UniRule"/>
</dbReference>
<organism evidence="4 5">
    <name type="scientific">Actinorhabdospora filicis</name>
    <dbReference type="NCBI Taxonomy" id="1785913"/>
    <lineage>
        <taxon>Bacteria</taxon>
        <taxon>Bacillati</taxon>
        <taxon>Actinomycetota</taxon>
        <taxon>Actinomycetes</taxon>
        <taxon>Micromonosporales</taxon>
        <taxon>Micromonosporaceae</taxon>
        <taxon>Actinorhabdospora</taxon>
    </lineage>
</organism>
<evidence type="ECO:0000313" key="4">
    <source>
        <dbReference type="EMBL" id="GLZ75773.1"/>
    </source>
</evidence>
<keyword evidence="2 3" id="KW-0472">Membrane</keyword>
<dbReference type="EMBL" id="BSTX01000001">
    <property type="protein sequence ID" value="GLZ75773.1"/>
    <property type="molecule type" value="Genomic_DNA"/>
</dbReference>
<comment type="similarity">
    <text evidence="1 2">Belongs to the BioY family.</text>
</comment>
<feature type="transmembrane region" description="Helical" evidence="3">
    <location>
        <begin position="78"/>
        <end position="96"/>
    </location>
</feature>
<keyword evidence="3" id="KW-0812">Transmembrane</keyword>
<dbReference type="PANTHER" id="PTHR34295">
    <property type="entry name" value="BIOTIN TRANSPORTER BIOY"/>
    <property type="match status" value="1"/>
</dbReference>
<accession>A0A9W6W7B1</accession>
<dbReference type="PANTHER" id="PTHR34295:SF1">
    <property type="entry name" value="BIOTIN TRANSPORTER BIOY"/>
    <property type="match status" value="1"/>
</dbReference>
<dbReference type="GO" id="GO:0005886">
    <property type="term" value="C:plasma membrane"/>
    <property type="evidence" value="ECO:0007669"/>
    <property type="project" value="UniProtKB-SubCell"/>
</dbReference>
<feature type="transmembrane region" description="Helical" evidence="3">
    <location>
        <begin position="53"/>
        <end position="71"/>
    </location>
</feature>
<dbReference type="AlphaFoldDB" id="A0A9W6W7B1"/>
<dbReference type="PIRSF" id="PIRSF016661">
    <property type="entry name" value="BioY"/>
    <property type="match status" value="1"/>
</dbReference>